<dbReference type="STRING" id="1287681.M7T1A7"/>
<reference evidence="2" key="1">
    <citation type="journal article" date="2013" name="Genome Announc.">
        <title>Draft genome sequence of the grapevine dieback fungus Eutypa lata UCR-EL1.</title>
        <authorList>
            <person name="Blanco-Ulate B."/>
            <person name="Rolshausen P.E."/>
            <person name="Cantu D."/>
        </authorList>
    </citation>
    <scope>NUCLEOTIDE SEQUENCE [LARGE SCALE GENOMIC DNA]</scope>
    <source>
        <strain evidence="2">UCR-EL1</strain>
    </source>
</reference>
<dbReference type="OrthoDB" id="4659572at2759"/>
<accession>M7T1A7</accession>
<dbReference type="EMBL" id="KB705401">
    <property type="protein sequence ID" value="EMR72699.1"/>
    <property type="molecule type" value="Genomic_DNA"/>
</dbReference>
<protein>
    <recommendedName>
        <fullName evidence="3">Fungal fucose-specific lectin protein</fullName>
    </recommendedName>
</protein>
<evidence type="ECO:0000313" key="2">
    <source>
        <dbReference type="Proteomes" id="UP000012174"/>
    </source>
</evidence>
<dbReference type="AlphaFoldDB" id="M7T1A7"/>
<organism evidence="1 2">
    <name type="scientific">Eutypa lata (strain UCR-EL1)</name>
    <name type="common">Grapevine dieback disease fungus</name>
    <name type="synonym">Eutypa armeniacae</name>
    <dbReference type="NCBI Taxonomy" id="1287681"/>
    <lineage>
        <taxon>Eukaryota</taxon>
        <taxon>Fungi</taxon>
        <taxon>Dikarya</taxon>
        <taxon>Ascomycota</taxon>
        <taxon>Pezizomycotina</taxon>
        <taxon>Sordariomycetes</taxon>
        <taxon>Xylariomycetidae</taxon>
        <taxon>Xylariales</taxon>
        <taxon>Diatrypaceae</taxon>
        <taxon>Eutypa</taxon>
    </lineage>
</organism>
<sequence length="267" mass="29002">MSGAVRSMMYSNNITTDKVIPLSAWEEKYKPEDFATAEPGASITSYAPQCDYCHPWTYYFCQVPSGRLNGAFRTPTASAGNPGWESIDFVNGNIGLPAMNTSLAVVPAAATNGSSQSINLFFQSASGVLTQIVYDGAAYYEQNTLDRANLREQASIVAFSTSMNDTGLDYTQSLGFQVLTVDRDEASGIFSTYYREGVWTAGEQVEALADCFTRGSMAVNQAGRVYCVHDTPDGKVEIVEWAWRGDITSANTDYTDYNVVGTVGTKV</sequence>
<keyword evidence="2" id="KW-1185">Reference proteome</keyword>
<dbReference type="HOGENOM" id="CLU_1042176_0_0_1"/>
<evidence type="ECO:0000313" key="1">
    <source>
        <dbReference type="EMBL" id="EMR72699.1"/>
    </source>
</evidence>
<gene>
    <name evidence="1" type="ORF">UCREL1_247</name>
</gene>
<dbReference type="Gene3D" id="2.120.10.70">
    <property type="entry name" value="Fucose-specific lectin"/>
    <property type="match status" value="1"/>
</dbReference>
<dbReference type="Proteomes" id="UP000012174">
    <property type="component" value="Unassembled WGS sequence"/>
</dbReference>
<proteinExistence type="predicted"/>
<dbReference type="KEGG" id="ela:UCREL1_247"/>
<name>M7T1A7_EUTLA</name>
<evidence type="ECO:0008006" key="3">
    <source>
        <dbReference type="Google" id="ProtNLM"/>
    </source>
</evidence>
<dbReference type="eggNOG" id="ENOG502SRIQ">
    <property type="taxonomic scope" value="Eukaryota"/>
</dbReference>